<reference evidence="2 3" key="1">
    <citation type="journal article" date="2023" name="Commun. Biol.">
        <title>Genome analysis of Parmales, the sister group of diatoms, reveals the evolutionary specialization of diatoms from phago-mixotrophs to photoautotrophs.</title>
        <authorList>
            <person name="Ban H."/>
            <person name="Sato S."/>
            <person name="Yoshikawa S."/>
            <person name="Yamada K."/>
            <person name="Nakamura Y."/>
            <person name="Ichinomiya M."/>
            <person name="Sato N."/>
            <person name="Blanc-Mathieu R."/>
            <person name="Endo H."/>
            <person name="Kuwata A."/>
            <person name="Ogata H."/>
        </authorList>
    </citation>
    <scope>NUCLEOTIDE SEQUENCE [LARGE SCALE GENOMIC DNA]</scope>
</reference>
<protein>
    <recommendedName>
        <fullName evidence="1">Cdc23 domain-containing protein</fullName>
    </recommendedName>
</protein>
<evidence type="ECO:0000259" key="1">
    <source>
        <dbReference type="Pfam" id="PF04049"/>
    </source>
</evidence>
<feature type="non-terminal residue" evidence="2">
    <location>
        <position position="136"/>
    </location>
</feature>
<organism evidence="2 3">
    <name type="scientific">Tetraparma gracilis</name>
    <dbReference type="NCBI Taxonomy" id="2962635"/>
    <lineage>
        <taxon>Eukaryota</taxon>
        <taxon>Sar</taxon>
        <taxon>Stramenopiles</taxon>
        <taxon>Ochrophyta</taxon>
        <taxon>Bolidophyceae</taxon>
        <taxon>Parmales</taxon>
        <taxon>Triparmaceae</taxon>
        <taxon>Tetraparma</taxon>
    </lineage>
</organism>
<dbReference type="Pfam" id="PF04049">
    <property type="entry name" value="ANAPC8"/>
    <property type="match status" value="1"/>
</dbReference>
<feature type="domain" description="Cdc23" evidence="1">
    <location>
        <begin position="16"/>
        <end position="121"/>
    </location>
</feature>
<proteinExistence type="predicted"/>
<evidence type="ECO:0000313" key="2">
    <source>
        <dbReference type="EMBL" id="GMI28996.1"/>
    </source>
</evidence>
<evidence type="ECO:0000313" key="3">
    <source>
        <dbReference type="Proteomes" id="UP001165060"/>
    </source>
</evidence>
<dbReference type="Gene3D" id="1.25.40.10">
    <property type="entry name" value="Tetratricopeptide repeat domain"/>
    <property type="match status" value="1"/>
</dbReference>
<sequence length="136" mass="14374">MPSDPSSPLPPAAAVTFARTLLSLSEYERCHSVLSSSSSPLASLPPAGRFLRWYSRFLAGEKRKEEEIVELSDPAERCRVANPYLPSLCAELAGAHAGDDLDHAGLYMYGVVLKERLQQQASLAGGKDGEGGGGGG</sequence>
<name>A0ABQ6MM70_9STRA</name>
<comment type="caution">
    <text evidence="2">The sequence shown here is derived from an EMBL/GenBank/DDBJ whole genome shotgun (WGS) entry which is preliminary data.</text>
</comment>
<dbReference type="EMBL" id="BRYB01003012">
    <property type="protein sequence ID" value="GMI28996.1"/>
    <property type="molecule type" value="Genomic_DNA"/>
</dbReference>
<dbReference type="InterPro" id="IPR007192">
    <property type="entry name" value="APC8"/>
</dbReference>
<gene>
    <name evidence="2" type="ORF">TeGR_g6029</name>
</gene>
<accession>A0ABQ6MM70</accession>
<dbReference type="Proteomes" id="UP001165060">
    <property type="component" value="Unassembled WGS sequence"/>
</dbReference>
<keyword evidence="3" id="KW-1185">Reference proteome</keyword>
<dbReference type="InterPro" id="IPR011990">
    <property type="entry name" value="TPR-like_helical_dom_sf"/>
</dbReference>